<keyword evidence="2" id="KW-0862">Zinc</keyword>
<dbReference type="Proteomes" id="UP000654345">
    <property type="component" value="Unassembled WGS sequence"/>
</dbReference>
<keyword evidence="1" id="KW-0479">Metal-binding</keyword>
<keyword evidence="4" id="KW-1185">Reference proteome</keyword>
<gene>
    <name evidence="3" type="ORF">KSB_93320</name>
</gene>
<dbReference type="RefSeq" id="WP_201376889.1">
    <property type="nucleotide sequence ID" value="NZ_BNJG01000007.1"/>
</dbReference>
<comment type="caution">
    <text evidence="3">The sequence shown here is derived from an EMBL/GenBank/DDBJ whole genome shotgun (WGS) entry which is preliminary data.</text>
</comment>
<dbReference type="PANTHER" id="PTHR42742">
    <property type="entry name" value="TRANSCRIPTIONAL REPRESSOR MPRA"/>
    <property type="match status" value="1"/>
</dbReference>
<dbReference type="InterPro" id="IPR011051">
    <property type="entry name" value="RmlC_Cupin_sf"/>
</dbReference>
<organism evidence="3 4">
    <name type="scientific">Ktedonobacter robiniae</name>
    <dbReference type="NCBI Taxonomy" id="2778365"/>
    <lineage>
        <taxon>Bacteria</taxon>
        <taxon>Bacillati</taxon>
        <taxon>Chloroflexota</taxon>
        <taxon>Ktedonobacteria</taxon>
        <taxon>Ktedonobacterales</taxon>
        <taxon>Ktedonobacteraceae</taxon>
        <taxon>Ktedonobacter</taxon>
    </lineage>
</organism>
<dbReference type="InterPro" id="IPR051804">
    <property type="entry name" value="Carb_Metab_Reg_Kinase/Isom"/>
</dbReference>
<proteinExistence type="predicted"/>
<evidence type="ECO:0000256" key="2">
    <source>
        <dbReference type="ARBA" id="ARBA00022833"/>
    </source>
</evidence>
<name>A0ABQ3V7W1_9CHLR</name>
<protein>
    <submittedName>
        <fullName evidence="3">Mannose-6-phosphate isomerase</fullName>
    </submittedName>
</protein>
<dbReference type="EMBL" id="BNJG01000007">
    <property type="protein sequence ID" value="GHO60857.1"/>
    <property type="molecule type" value="Genomic_DNA"/>
</dbReference>
<accession>A0ABQ3V7W1</accession>
<dbReference type="InterPro" id="IPR014710">
    <property type="entry name" value="RmlC-like_jellyroll"/>
</dbReference>
<dbReference type="GO" id="GO:0016853">
    <property type="term" value="F:isomerase activity"/>
    <property type="evidence" value="ECO:0007669"/>
    <property type="project" value="UniProtKB-KW"/>
</dbReference>
<sequence length="585" mass="66438">MEESSATSKYRTHPVHRFPWLSIEEGHLALARKLSHAAKGLTGPEVVVIDGFVGLPWDNFIARLRVALQEVAQERAIRWLSTETCFRSTSEIQHLLATSLTDDPVFGRVFHGDLRDLWQAKRLERLQRTVEEVHNDTITVIYGFGASLITDQGWHIYVDVPKDRGQQLAGQKAITNVGACEPEGFVAMYKRFYFVDWPMLNRIKRAQLARMDLFVDGSDHTAPKLVHGDDIRLALHELARRPFRVKPWFAPGVWGGQWMKEQFGLPTEAPNYAWSFELIAPENGLLLGNRENFFECAFDYLLWAETDAVLGVPVAARYGSYFPIRFDYLDTMGGTNLSCQVHPRVDYIRDQFGEPFTQDETYYIVTCEEDAQVYLGLREDTDCGALKADALAARDQDQPFEITDYVNSFPSKPHDLFLIPSGTIHCSGANNLVLEISATPYIFTFKVYDYLRRDLSGNLRHVHLDHAFANLDPTRTTNWVRQNLIPQPELLRDGPGWAEYRIGDIGHLFFAIHRLEFTTAIDDETHGKFVALNLVEGTRCEIHSPGNEPVELHFAESIILPASIGHYTLRNTGNAPCKVVKAFVK</sequence>
<evidence type="ECO:0000256" key="1">
    <source>
        <dbReference type="ARBA" id="ARBA00022723"/>
    </source>
</evidence>
<dbReference type="PANTHER" id="PTHR42742:SF3">
    <property type="entry name" value="FRUCTOKINASE"/>
    <property type="match status" value="1"/>
</dbReference>
<dbReference type="Gene3D" id="2.60.120.10">
    <property type="entry name" value="Jelly Rolls"/>
    <property type="match status" value="1"/>
</dbReference>
<dbReference type="CDD" id="cd07010">
    <property type="entry name" value="cupin_PMI_type_I_N_bac"/>
    <property type="match status" value="1"/>
</dbReference>
<keyword evidence="3" id="KW-0413">Isomerase</keyword>
<evidence type="ECO:0000313" key="3">
    <source>
        <dbReference type="EMBL" id="GHO60857.1"/>
    </source>
</evidence>
<dbReference type="SUPFAM" id="SSF51182">
    <property type="entry name" value="RmlC-like cupins"/>
    <property type="match status" value="1"/>
</dbReference>
<reference evidence="3 4" key="1">
    <citation type="journal article" date="2021" name="Int. J. Syst. Evol. Microbiol.">
        <title>Reticulibacter mediterranei gen. nov., sp. nov., within the new family Reticulibacteraceae fam. nov., and Ktedonospora formicarum gen. nov., sp. nov., Ktedonobacter robiniae sp. nov., Dictyobacter formicarum sp. nov. and Dictyobacter arantiisoli sp. nov., belonging to the class Ktedonobacteria.</title>
        <authorList>
            <person name="Yabe S."/>
            <person name="Zheng Y."/>
            <person name="Wang C.M."/>
            <person name="Sakai Y."/>
            <person name="Abe K."/>
            <person name="Yokota A."/>
            <person name="Donadio S."/>
            <person name="Cavaletti L."/>
            <person name="Monciardini P."/>
        </authorList>
    </citation>
    <scope>NUCLEOTIDE SEQUENCE [LARGE SCALE GENOMIC DNA]</scope>
    <source>
        <strain evidence="3 4">SOSP1-30</strain>
    </source>
</reference>
<evidence type="ECO:0000313" key="4">
    <source>
        <dbReference type="Proteomes" id="UP000654345"/>
    </source>
</evidence>